<evidence type="ECO:0000313" key="2">
    <source>
        <dbReference type="Proteomes" id="UP000293045"/>
    </source>
</evidence>
<evidence type="ECO:0000313" key="1">
    <source>
        <dbReference type="EMBL" id="TBT98751.1"/>
    </source>
</evidence>
<comment type="caution">
    <text evidence="1">The sequence shown here is derived from an EMBL/GenBank/DDBJ whole genome shotgun (WGS) entry which is preliminary data.</text>
</comment>
<proteinExistence type="predicted"/>
<gene>
    <name evidence="1" type="ORF">CWI39_2292p0010</name>
</gene>
<protein>
    <submittedName>
        <fullName evidence="1">Uncharacterized protein</fullName>
    </submittedName>
</protein>
<sequence>MLWIKAKIQCYPEFMKNCYQINLQNQKIMNRSYIKLLKIFLGLLREKKILNMEFVHLKAI</sequence>
<dbReference type="VEuPathDB" id="MicrosporidiaDB:CWI39_2292p0010"/>
<feature type="non-terminal residue" evidence="1">
    <location>
        <position position="60"/>
    </location>
</feature>
<reference evidence="1 2" key="1">
    <citation type="submission" date="2017-12" db="EMBL/GenBank/DDBJ databases">
        <authorList>
            <person name="Pombert J.-F."/>
            <person name="Haag K.L."/>
            <person name="Ebert D."/>
        </authorList>
    </citation>
    <scope>NUCLEOTIDE SEQUENCE [LARGE SCALE GENOMIC DNA]</scope>
    <source>
        <strain evidence="1">IL-BN-2</strain>
    </source>
</reference>
<dbReference type="Proteomes" id="UP000293045">
    <property type="component" value="Unassembled WGS sequence"/>
</dbReference>
<name>A0A4V2JU47_9MICR</name>
<dbReference type="EMBL" id="PIXR01002292">
    <property type="protein sequence ID" value="TBT98751.1"/>
    <property type="molecule type" value="Genomic_DNA"/>
</dbReference>
<accession>A0A4V2JU47</accession>
<dbReference type="AlphaFoldDB" id="A0A4V2JU47"/>
<organism evidence="1 2">
    <name type="scientific">Hamiltosporidium magnivora</name>
    <dbReference type="NCBI Taxonomy" id="148818"/>
    <lineage>
        <taxon>Eukaryota</taxon>
        <taxon>Fungi</taxon>
        <taxon>Fungi incertae sedis</taxon>
        <taxon>Microsporidia</taxon>
        <taxon>Dubosqiidae</taxon>
        <taxon>Hamiltosporidium</taxon>
    </lineage>
</organism>